<dbReference type="OrthoDB" id="9779092at2"/>
<evidence type="ECO:0000313" key="9">
    <source>
        <dbReference type="Proteomes" id="UP000434580"/>
    </source>
</evidence>
<keyword evidence="3" id="KW-0813">Transport</keyword>
<feature type="transmembrane region" description="Helical" evidence="7">
    <location>
        <begin position="179"/>
        <end position="197"/>
    </location>
</feature>
<keyword evidence="4 7" id="KW-0812">Transmembrane</keyword>
<feature type="transmembrane region" description="Helical" evidence="7">
    <location>
        <begin position="217"/>
        <end position="240"/>
    </location>
</feature>
<dbReference type="PANTHER" id="PTHR42810:SF4">
    <property type="entry name" value="URIC ACID TRANSPORTER UACT"/>
    <property type="match status" value="1"/>
</dbReference>
<evidence type="ECO:0000256" key="3">
    <source>
        <dbReference type="ARBA" id="ARBA00022448"/>
    </source>
</evidence>
<keyword evidence="5 7" id="KW-1133">Transmembrane helix</keyword>
<evidence type="ECO:0000256" key="7">
    <source>
        <dbReference type="SAM" id="Phobius"/>
    </source>
</evidence>
<feature type="transmembrane region" description="Helical" evidence="7">
    <location>
        <begin position="81"/>
        <end position="114"/>
    </location>
</feature>
<feature type="transmembrane region" description="Helical" evidence="7">
    <location>
        <begin position="335"/>
        <end position="355"/>
    </location>
</feature>
<dbReference type="Proteomes" id="UP000434580">
    <property type="component" value="Unassembled WGS sequence"/>
</dbReference>
<feature type="transmembrane region" description="Helical" evidence="7">
    <location>
        <begin position="12"/>
        <end position="30"/>
    </location>
</feature>
<dbReference type="InterPro" id="IPR006043">
    <property type="entry name" value="NCS2"/>
</dbReference>
<evidence type="ECO:0000256" key="6">
    <source>
        <dbReference type="ARBA" id="ARBA00023136"/>
    </source>
</evidence>
<sequence length="553" mass="60230">MQTIHSKLISMTIQQSLIGFLGLAFTVVIFRQTDFTHAEIVAKLQWVLIAYAAGTLLQAIQLKNIGLGSGLMLPPVSGAIYVQPSILAITIGGIPMLVGMTIFAGFCEFVLSFILRRTRIIFPPEICGLVLLLVGLELAVAGIEAGIKPDYTTNCLIIAATLIPIIVLSVWGRGYIRHVCSLLGVLAGFIVALALGATMPQQTQAPIFSLPNVDSLFGQGIAFDWSLSLPFFLVGFSATIRTLGLAMSVQQANNPSWRKPDYPLLQRSIRSDGVGAMVAGAFGINGLNVSPTATTMAIAFRCTDIKLSYAMSLVFVILSCFPVLLMSIAGSPLPIVAALLIYYAAFIFTGGIRTIGAQSFGIRQVFTIGISFVFAISTYIVPEAYQALPEPMSTFGRSSLAMGLISAVFMNIVFFIGARRHARFTLQLKDQPAQNIRENIFTYGNAWGLKQDLVEDAITIAKEIAHDIHHAHLAESDITVDAKEDTEHFTVSLHYRGAPYKMMPLQTVDTEKILDEEMFIEGLKIYLRGMLPDKVTTSIKDNDYCSIAVSFRH</sequence>
<keyword evidence="6 7" id="KW-0472">Membrane</keyword>
<evidence type="ECO:0000256" key="2">
    <source>
        <dbReference type="ARBA" id="ARBA00008821"/>
    </source>
</evidence>
<feature type="transmembrane region" description="Helical" evidence="7">
    <location>
        <begin position="151"/>
        <end position="172"/>
    </location>
</feature>
<dbReference type="GO" id="GO:0005886">
    <property type="term" value="C:plasma membrane"/>
    <property type="evidence" value="ECO:0007669"/>
    <property type="project" value="TreeGrafter"/>
</dbReference>
<feature type="transmembrane region" description="Helical" evidence="7">
    <location>
        <begin position="307"/>
        <end position="329"/>
    </location>
</feature>
<accession>A0A5S9NK01</accession>
<feature type="transmembrane region" description="Helical" evidence="7">
    <location>
        <begin position="362"/>
        <end position="380"/>
    </location>
</feature>
<evidence type="ECO:0000256" key="1">
    <source>
        <dbReference type="ARBA" id="ARBA00004141"/>
    </source>
</evidence>
<protein>
    <submittedName>
        <fullName evidence="8">Xanthine permease XanP</fullName>
    </submittedName>
</protein>
<reference evidence="8 9" key="1">
    <citation type="submission" date="2019-11" db="EMBL/GenBank/DDBJ databases">
        <authorList>
            <person name="Holert J."/>
        </authorList>
    </citation>
    <scope>NUCLEOTIDE SEQUENCE [LARGE SCALE GENOMIC DNA]</scope>
    <source>
        <strain evidence="8">BC5_2</strain>
    </source>
</reference>
<dbReference type="GO" id="GO:0042907">
    <property type="term" value="F:xanthine transmembrane transporter activity"/>
    <property type="evidence" value="ECO:0007669"/>
    <property type="project" value="TreeGrafter"/>
</dbReference>
<feature type="transmembrane region" description="Helical" evidence="7">
    <location>
        <begin position="400"/>
        <end position="418"/>
    </location>
</feature>
<gene>
    <name evidence="8" type="primary">xanP</name>
    <name evidence="8" type="ORF">DPBNPPHM_02962</name>
</gene>
<dbReference type="AlphaFoldDB" id="A0A5S9NK01"/>
<proteinExistence type="inferred from homology"/>
<evidence type="ECO:0000256" key="5">
    <source>
        <dbReference type="ARBA" id="ARBA00022989"/>
    </source>
</evidence>
<feature type="transmembrane region" description="Helical" evidence="7">
    <location>
        <begin position="126"/>
        <end position="145"/>
    </location>
</feature>
<dbReference type="EMBL" id="CACSII010000002">
    <property type="protein sequence ID" value="CAA0090983.1"/>
    <property type="molecule type" value="Genomic_DNA"/>
</dbReference>
<name>A0A5S9NK01_9GAMM</name>
<feature type="transmembrane region" description="Helical" evidence="7">
    <location>
        <begin position="42"/>
        <end position="61"/>
    </location>
</feature>
<comment type="similarity">
    <text evidence="2">Belongs to the nucleobase:cation symporter-2 (NCS2) (TC 2.A.40) family.</text>
</comment>
<evidence type="ECO:0000256" key="4">
    <source>
        <dbReference type="ARBA" id="ARBA00022692"/>
    </source>
</evidence>
<evidence type="ECO:0000313" key="8">
    <source>
        <dbReference type="EMBL" id="CAA0090983.1"/>
    </source>
</evidence>
<organism evidence="8 9">
    <name type="scientific">BD1-7 clade bacterium</name>
    <dbReference type="NCBI Taxonomy" id="2029982"/>
    <lineage>
        <taxon>Bacteria</taxon>
        <taxon>Pseudomonadati</taxon>
        <taxon>Pseudomonadota</taxon>
        <taxon>Gammaproteobacteria</taxon>
        <taxon>Cellvibrionales</taxon>
        <taxon>Spongiibacteraceae</taxon>
        <taxon>BD1-7 clade</taxon>
    </lineage>
</organism>
<dbReference type="PANTHER" id="PTHR42810">
    <property type="entry name" value="PURINE PERMEASE C1399.01C-RELATED"/>
    <property type="match status" value="1"/>
</dbReference>
<comment type="subcellular location">
    <subcellularLocation>
        <location evidence="1">Membrane</location>
        <topology evidence="1">Multi-pass membrane protein</topology>
    </subcellularLocation>
</comment>
<dbReference type="Pfam" id="PF00860">
    <property type="entry name" value="Xan_ur_permease"/>
    <property type="match status" value="1"/>
</dbReference>